<comment type="caution">
    <text evidence="1">The sequence shown here is derived from an EMBL/GenBank/DDBJ whole genome shotgun (WGS) entry which is preliminary data.</text>
</comment>
<protein>
    <submittedName>
        <fullName evidence="1">Uncharacterized protein</fullName>
    </submittedName>
</protein>
<sequence>MRFLHLEMLLVATATYAAPQPDSWLLKQALSAFHLTPQILDTFLQPLQVLLERNSHVYREGTQLKLNGAPWTAAGANVYWLGLDENVIPPPGSPFYPKFNASYPSKGRVVEVMNTLQTMGARTIRSQTLGISVGNPLSLMPSLNEWNEKAFEAIDWAIFQARQHGLRVQVPLVDNYRGDSQLISNQDYYHGGKFDFCRFRGINISGADGYGSVDPEYNNSTQTLSLSTISKRYIKKLITHVNPYTGLSYANDATIFAYETGNELSGPIFRDMNVPNEWTVEISQFVKSLAPKKLIMDGTYGINKSHLAIREVDIFSNHFYPTNSSVLQNDIDIVGSAGKTYMAGEYDWTGNIPTASSLEDFFGIIESRQTTPRPVAIGTQFWSLFMHNAPDCNHFVNHTDGFSLQYGNPLNTAHNNSQIAKIRRHLFRMKGVEVDDYLPASPCPGVQAEYTYQ</sequence>
<evidence type="ECO:0000313" key="2">
    <source>
        <dbReference type="Proteomes" id="UP001638806"/>
    </source>
</evidence>
<evidence type="ECO:0000313" key="1">
    <source>
        <dbReference type="EMBL" id="KAL3963041.1"/>
    </source>
</evidence>
<gene>
    <name evidence="1" type="ORF">ACCO45_000045</name>
</gene>
<dbReference type="Proteomes" id="UP001638806">
    <property type="component" value="Unassembled WGS sequence"/>
</dbReference>
<reference evidence="1" key="1">
    <citation type="submission" date="2024-12" db="EMBL/GenBank/DDBJ databases">
        <title>Comparative genomics and development of molecular markers within Purpureocillium lilacinum and among Purpureocillium species.</title>
        <authorList>
            <person name="Yeh Z.-Y."/>
            <person name="Ni N.-T."/>
            <person name="Lo P.-H."/>
            <person name="Mushyakhwo K."/>
            <person name="Lin C.-F."/>
            <person name="Nai Y.-S."/>
        </authorList>
    </citation>
    <scope>NUCLEOTIDE SEQUENCE</scope>
    <source>
        <strain evidence="1">NCHU-NPUST-175</strain>
    </source>
</reference>
<organism evidence="1 2">
    <name type="scientific">Purpureocillium lilacinum</name>
    <name type="common">Paecilomyces lilacinus</name>
    <dbReference type="NCBI Taxonomy" id="33203"/>
    <lineage>
        <taxon>Eukaryota</taxon>
        <taxon>Fungi</taxon>
        <taxon>Dikarya</taxon>
        <taxon>Ascomycota</taxon>
        <taxon>Pezizomycotina</taxon>
        <taxon>Sordariomycetes</taxon>
        <taxon>Hypocreomycetidae</taxon>
        <taxon>Hypocreales</taxon>
        <taxon>Ophiocordycipitaceae</taxon>
        <taxon>Purpureocillium</taxon>
    </lineage>
</organism>
<name>A0ACC4E5X4_PURLI</name>
<dbReference type="EMBL" id="JBGNUJ010000002">
    <property type="protein sequence ID" value="KAL3963041.1"/>
    <property type="molecule type" value="Genomic_DNA"/>
</dbReference>
<keyword evidence="2" id="KW-1185">Reference proteome</keyword>
<proteinExistence type="predicted"/>
<accession>A0ACC4E5X4</accession>